<reference evidence="8" key="1">
    <citation type="journal article" date="2019" name="Int. J. Syst. Evol. Microbiol.">
        <title>The Global Catalogue of Microorganisms (GCM) 10K type strain sequencing project: providing services to taxonomists for standard genome sequencing and annotation.</title>
        <authorList>
            <consortium name="The Broad Institute Genomics Platform"/>
            <consortium name="The Broad Institute Genome Sequencing Center for Infectious Disease"/>
            <person name="Wu L."/>
            <person name="Ma J."/>
        </authorList>
    </citation>
    <scope>NUCLEOTIDE SEQUENCE [LARGE SCALE GENOMIC DNA]</scope>
    <source>
        <strain evidence="8">KCTC 42107</strain>
    </source>
</reference>
<evidence type="ECO:0000313" key="8">
    <source>
        <dbReference type="Proteomes" id="UP001597480"/>
    </source>
</evidence>
<dbReference type="Gene3D" id="1.20.1250.20">
    <property type="entry name" value="MFS general substrate transporter like domains"/>
    <property type="match status" value="2"/>
</dbReference>
<dbReference type="InterPro" id="IPR036259">
    <property type="entry name" value="MFS_trans_sf"/>
</dbReference>
<evidence type="ECO:0000256" key="3">
    <source>
        <dbReference type="ARBA" id="ARBA00022692"/>
    </source>
</evidence>
<proteinExistence type="predicted"/>
<dbReference type="Proteomes" id="UP001597480">
    <property type="component" value="Unassembled WGS sequence"/>
</dbReference>
<dbReference type="PANTHER" id="PTHR42718">
    <property type="entry name" value="MAJOR FACILITATOR SUPERFAMILY MULTIDRUG TRANSPORTER MFSC"/>
    <property type="match status" value="1"/>
</dbReference>
<feature type="transmembrane region" description="Helical" evidence="6">
    <location>
        <begin position="207"/>
        <end position="228"/>
    </location>
</feature>
<keyword evidence="2" id="KW-0813">Transport</keyword>
<evidence type="ECO:0000256" key="6">
    <source>
        <dbReference type="SAM" id="Phobius"/>
    </source>
</evidence>
<feature type="transmembrane region" description="Helical" evidence="6">
    <location>
        <begin position="105"/>
        <end position="124"/>
    </location>
</feature>
<feature type="transmembrane region" description="Helical" evidence="6">
    <location>
        <begin position="54"/>
        <end position="71"/>
    </location>
</feature>
<feature type="transmembrane region" description="Helical" evidence="6">
    <location>
        <begin position="173"/>
        <end position="195"/>
    </location>
</feature>
<keyword evidence="5 6" id="KW-0472">Membrane</keyword>
<evidence type="ECO:0000256" key="4">
    <source>
        <dbReference type="ARBA" id="ARBA00022989"/>
    </source>
</evidence>
<feature type="transmembrane region" description="Helical" evidence="6">
    <location>
        <begin position="341"/>
        <end position="362"/>
    </location>
</feature>
<feature type="transmembrane region" description="Helical" evidence="6">
    <location>
        <begin position="83"/>
        <end position="99"/>
    </location>
</feature>
<organism evidence="7 8">
    <name type="scientific">Flavobacterium suzhouense</name>
    <dbReference type="NCBI Taxonomy" id="1529638"/>
    <lineage>
        <taxon>Bacteria</taxon>
        <taxon>Pseudomonadati</taxon>
        <taxon>Bacteroidota</taxon>
        <taxon>Flavobacteriia</taxon>
        <taxon>Flavobacteriales</taxon>
        <taxon>Flavobacteriaceae</taxon>
        <taxon>Flavobacterium</taxon>
    </lineage>
</organism>
<feature type="transmembrane region" description="Helical" evidence="6">
    <location>
        <begin position="413"/>
        <end position="431"/>
    </location>
</feature>
<feature type="transmembrane region" description="Helical" evidence="6">
    <location>
        <begin position="316"/>
        <end position="334"/>
    </location>
</feature>
<keyword evidence="4 6" id="KW-1133">Transmembrane helix</keyword>
<keyword evidence="3 6" id="KW-0812">Transmembrane</keyword>
<evidence type="ECO:0000256" key="2">
    <source>
        <dbReference type="ARBA" id="ARBA00022448"/>
    </source>
</evidence>
<name>A0ABW5NUJ1_9FLAO</name>
<evidence type="ECO:0000256" key="5">
    <source>
        <dbReference type="ARBA" id="ARBA00023136"/>
    </source>
</evidence>
<comment type="subcellular location">
    <subcellularLocation>
        <location evidence="1">Membrane</location>
        <topology evidence="1">Multi-pass membrane protein</topology>
    </subcellularLocation>
</comment>
<feature type="transmembrane region" description="Helical" evidence="6">
    <location>
        <begin position="374"/>
        <end position="393"/>
    </location>
</feature>
<gene>
    <name evidence="7" type="ORF">ACFSR3_06735</name>
</gene>
<evidence type="ECO:0000313" key="7">
    <source>
        <dbReference type="EMBL" id="MFD2601748.1"/>
    </source>
</evidence>
<dbReference type="RefSeq" id="WP_379820279.1">
    <property type="nucleotide sequence ID" value="NZ_JBHUMD010000007.1"/>
</dbReference>
<evidence type="ECO:0000256" key="1">
    <source>
        <dbReference type="ARBA" id="ARBA00004141"/>
    </source>
</evidence>
<dbReference type="EMBL" id="JBHUMD010000007">
    <property type="protein sequence ID" value="MFD2601748.1"/>
    <property type="molecule type" value="Genomic_DNA"/>
</dbReference>
<dbReference type="SUPFAM" id="SSF103473">
    <property type="entry name" value="MFS general substrate transporter"/>
    <property type="match status" value="1"/>
</dbReference>
<keyword evidence="8" id="KW-1185">Reference proteome</keyword>
<feature type="transmembrane region" description="Helical" evidence="6">
    <location>
        <begin position="280"/>
        <end position="304"/>
    </location>
</feature>
<sequence>MIKDNAGIFKSWVPGWLIVFVLVFCMLHSMVLLGVYTSNITYSASFLDIEPEDLQFSLCVTYGTFLATLLVESRLFKYFPTKSYFLVIYSLASLVFVFSGYTENYILFLVLRMVEGVLMALPWLPMRQLLFTRFTSRNATIVVFSLNYAALLLASPFIMNIAVWLLDNYDWKYMVYGSAVFQLLCVGLILVTFTNNRFHRKLPLYQIDWASFVLVLVAILCGTFVFIYGEKKYWFDSGQIVAALVFCLLSMALFVMRQLWGKRPVFDFKVFSYANLRIGFLLFILFYISRATLNICHSTMLTVWNWEPARVAGVQYFNVLGNGIGMVLAGLFLMKKIPHRYIFSMGFALMAVYHLWFTFLFVPDVALADIVVPYVIQGISVGLLFVPMVLFTVSSVPSELAPYSGTTGVAGRFWGSTIGFCIMQNAQVYLMRFHVFQLNRNVLPETAQAQERISQLTANFVAKGYAQDDAYRLAIKSITAAVSKQSFLLANMEIFTVIGYVLIAVSVLLLYNRHLRMAVDIFKNKVWGS</sequence>
<accession>A0ABW5NUJ1</accession>
<feature type="transmembrane region" description="Helical" evidence="6">
    <location>
        <begin position="494"/>
        <end position="511"/>
    </location>
</feature>
<protein>
    <submittedName>
        <fullName evidence="7">MFS transporter</fullName>
    </submittedName>
</protein>
<feature type="transmembrane region" description="Helical" evidence="6">
    <location>
        <begin position="12"/>
        <end position="34"/>
    </location>
</feature>
<feature type="transmembrane region" description="Helical" evidence="6">
    <location>
        <begin position="145"/>
        <end position="167"/>
    </location>
</feature>
<feature type="transmembrane region" description="Helical" evidence="6">
    <location>
        <begin position="240"/>
        <end position="260"/>
    </location>
</feature>
<dbReference type="PANTHER" id="PTHR42718:SF9">
    <property type="entry name" value="MAJOR FACILITATOR SUPERFAMILY MULTIDRUG TRANSPORTER MFSC"/>
    <property type="match status" value="1"/>
</dbReference>
<comment type="caution">
    <text evidence="7">The sequence shown here is derived from an EMBL/GenBank/DDBJ whole genome shotgun (WGS) entry which is preliminary data.</text>
</comment>